<dbReference type="HOGENOM" id="CLU_058283_0_0_1"/>
<dbReference type="Proteomes" id="UP000054018">
    <property type="component" value="Unassembled WGS sequence"/>
</dbReference>
<accession>A0A0C9ZJ21</accession>
<gene>
    <name evidence="3" type="ORF">PISMIDRAFT_95977</name>
</gene>
<dbReference type="EMBL" id="KN833704">
    <property type="protein sequence ID" value="KIK25944.1"/>
    <property type="molecule type" value="Genomic_DNA"/>
</dbReference>
<reference evidence="4" key="2">
    <citation type="submission" date="2015-01" db="EMBL/GenBank/DDBJ databases">
        <title>Evolutionary Origins and Diversification of the Mycorrhizal Mutualists.</title>
        <authorList>
            <consortium name="DOE Joint Genome Institute"/>
            <consortium name="Mycorrhizal Genomics Consortium"/>
            <person name="Kohler A."/>
            <person name="Kuo A."/>
            <person name="Nagy L.G."/>
            <person name="Floudas D."/>
            <person name="Copeland A."/>
            <person name="Barry K.W."/>
            <person name="Cichocki N."/>
            <person name="Veneault-Fourrey C."/>
            <person name="LaButti K."/>
            <person name="Lindquist E.A."/>
            <person name="Lipzen A."/>
            <person name="Lundell T."/>
            <person name="Morin E."/>
            <person name="Murat C."/>
            <person name="Riley R."/>
            <person name="Ohm R."/>
            <person name="Sun H."/>
            <person name="Tunlid A."/>
            <person name="Henrissat B."/>
            <person name="Grigoriev I.V."/>
            <person name="Hibbett D.S."/>
            <person name="Martin F."/>
        </authorList>
    </citation>
    <scope>NUCLEOTIDE SEQUENCE [LARGE SCALE GENOMIC DNA]</scope>
    <source>
        <strain evidence="4">441</strain>
    </source>
</reference>
<name>A0A0C9ZJ21_9AGAM</name>
<dbReference type="PANTHER" id="PTHR28041">
    <property type="entry name" value="54S RIBOSOMAL PROTEIN L25, MITOCHONDRIAL"/>
    <property type="match status" value="1"/>
</dbReference>
<sequence length="208" mass="23674">MAARAVKRFRIREVITAKAPSILPPTAPSLSHVARRTNPFVPQLNAKTGKWAPPKYSLRQQADLIKKARKTGMLDLLPPSTKTKKARERLAVAQAAQPVVKAQVITGETSSTPTNPKDAGWQRPVEWVGKVRERKVAGAEIGNRLYAGRKRMFKGHKWERLAEKRAIRRNMLLRDMPKRIARYKQYYRRRRPNPLKPAGTSKNAKLPF</sequence>
<proteinExistence type="predicted"/>
<feature type="domain" description="Large ribosomal subunit protein mL59" evidence="2">
    <location>
        <begin position="5"/>
        <end position="185"/>
    </location>
</feature>
<evidence type="ECO:0000313" key="3">
    <source>
        <dbReference type="EMBL" id="KIK25944.1"/>
    </source>
</evidence>
<organism evidence="3 4">
    <name type="scientific">Pisolithus microcarpus 441</name>
    <dbReference type="NCBI Taxonomy" id="765257"/>
    <lineage>
        <taxon>Eukaryota</taxon>
        <taxon>Fungi</taxon>
        <taxon>Dikarya</taxon>
        <taxon>Basidiomycota</taxon>
        <taxon>Agaricomycotina</taxon>
        <taxon>Agaricomycetes</taxon>
        <taxon>Agaricomycetidae</taxon>
        <taxon>Boletales</taxon>
        <taxon>Sclerodermatineae</taxon>
        <taxon>Pisolithaceae</taxon>
        <taxon>Pisolithus</taxon>
    </lineage>
</organism>
<dbReference type="Pfam" id="PF18126">
    <property type="entry name" value="Mitoc_mL59"/>
    <property type="match status" value="1"/>
</dbReference>
<dbReference type="GO" id="GO:0005762">
    <property type="term" value="C:mitochondrial large ribosomal subunit"/>
    <property type="evidence" value="ECO:0007669"/>
    <property type="project" value="InterPro"/>
</dbReference>
<protein>
    <recommendedName>
        <fullName evidence="2">Large ribosomal subunit protein mL59 domain-containing protein</fullName>
    </recommendedName>
</protein>
<evidence type="ECO:0000313" key="4">
    <source>
        <dbReference type="Proteomes" id="UP000054018"/>
    </source>
</evidence>
<dbReference type="PANTHER" id="PTHR28041:SF1">
    <property type="entry name" value="LARGE RIBOSOMAL SUBUNIT PROTEIN ML59"/>
    <property type="match status" value="1"/>
</dbReference>
<reference evidence="3 4" key="1">
    <citation type="submission" date="2014-04" db="EMBL/GenBank/DDBJ databases">
        <authorList>
            <consortium name="DOE Joint Genome Institute"/>
            <person name="Kuo A."/>
            <person name="Kohler A."/>
            <person name="Costa M.D."/>
            <person name="Nagy L.G."/>
            <person name="Floudas D."/>
            <person name="Copeland A."/>
            <person name="Barry K.W."/>
            <person name="Cichocki N."/>
            <person name="Veneault-Fourrey C."/>
            <person name="LaButti K."/>
            <person name="Lindquist E.A."/>
            <person name="Lipzen A."/>
            <person name="Lundell T."/>
            <person name="Morin E."/>
            <person name="Murat C."/>
            <person name="Sun H."/>
            <person name="Tunlid A."/>
            <person name="Henrissat B."/>
            <person name="Grigoriev I.V."/>
            <person name="Hibbett D.S."/>
            <person name="Martin F."/>
            <person name="Nordberg H.P."/>
            <person name="Cantor M.N."/>
            <person name="Hua S.X."/>
        </authorList>
    </citation>
    <scope>NUCLEOTIDE SEQUENCE [LARGE SCALE GENOMIC DNA]</scope>
    <source>
        <strain evidence="3 4">441</strain>
    </source>
</reference>
<evidence type="ECO:0000259" key="2">
    <source>
        <dbReference type="Pfam" id="PF18126"/>
    </source>
</evidence>
<dbReference type="GO" id="GO:0003735">
    <property type="term" value="F:structural constituent of ribosome"/>
    <property type="evidence" value="ECO:0007669"/>
    <property type="project" value="InterPro"/>
</dbReference>
<evidence type="ECO:0000256" key="1">
    <source>
        <dbReference type="SAM" id="MobiDB-lite"/>
    </source>
</evidence>
<keyword evidence="4" id="KW-1185">Reference proteome</keyword>
<dbReference type="OrthoDB" id="18529at2759"/>
<dbReference type="InterPro" id="IPR040922">
    <property type="entry name" value="Ribosomal_mL59_dom"/>
</dbReference>
<feature type="region of interest" description="Disordered" evidence="1">
    <location>
        <begin position="186"/>
        <end position="208"/>
    </location>
</feature>
<dbReference type="STRING" id="765257.A0A0C9ZJ21"/>
<dbReference type="AlphaFoldDB" id="A0A0C9ZJ21"/>
<dbReference type="InterPro" id="IPR037507">
    <property type="entry name" value="Ribosomal_mL59"/>
</dbReference>